<proteinExistence type="predicted"/>
<evidence type="ECO:0000256" key="2">
    <source>
        <dbReference type="ARBA" id="ARBA00022723"/>
    </source>
</evidence>
<dbReference type="PANTHER" id="PTHR31251">
    <property type="entry name" value="SQUAMOSA PROMOTER-BINDING-LIKE PROTEIN 4"/>
    <property type="match status" value="1"/>
</dbReference>
<dbReference type="PANTHER" id="PTHR31251:SF226">
    <property type="entry name" value="SQUAMOSA PROMOTER-BINDING-LIKE PROTEIN 6"/>
    <property type="match status" value="1"/>
</dbReference>
<keyword evidence="3 9" id="KW-0863">Zinc-finger</keyword>
<reference evidence="13" key="1">
    <citation type="submission" date="2025-08" db="UniProtKB">
        <authorList>
            <consortium name="RefSeq"/>
        </authorList>
    </citation>
    <scope>IDENTIFICATION</scope>
</reference>
<evidence type="ECO:0000256" key="8">
    <source>
        <dbReference type="ARBA" id="ARBA00023242"/>
    </source>
</evidence>
<comment type="subcellular location">
    <subcellularLocation>
        <location evidence="1">Nucleus</location>
    </subcellularLocation>
</comment>
<keyword evidence="4" id="KW-0862">Zinc</keyword>
<dbReference type="InterPro" id="IPR036893">
    <property type="entry name" value="SBP_sf"/>
</dbReference>
<dbReference type="Proteomes" id="UP001515500">
    <property type="component" value="Unplaced"/>
</dbReference>
<keyword evidence="12" id="KW-1185">Reference proteome</keyword>
<evidence type="ECO:0000256" key="3">
    <source>
        <dbReference type="ARBA" id="ARBA00022771"/>
    </source>
</evidence>
<keyword evidence="5" id="KW-0805">Transcription regulation</keyword>
<dbReference type="Gene3D" id="4.10.1100.10">
    <property type="entry name" value="Transcription factor, SBP-box domain"/>
    <property type="match status" value="1"/>
</dbReference>
<dbReference type="InterPro" id="IPR004333">
    <property type="entry name" value="SBP_dom"/>
</dbReference>
<dbReference type="SUPFAM" id="SSF103612">
    <property type="entry name" value="SBT domain"/>
    <property type="match status" value="1"/>
</dbReference>
<protein>
    <submittedName>
        <fullName evidence="13">Squamosa promoter-binding-like protein 14</fullName>
    </submittedName>
</protein>
<feature type="region of interest" description="Disordered" evidence="10">
    <location>
        <begin position="1"/>
        <end position="38"/>
    </location>
</feature>
<evidence type="ECO:0000259" key="11">
    <source>
        <dbReference type="PROSITE" id="PS51141"/>
    </source>
</evidence>
<gene>
    <name evidence="13" type="primary">LOC120253880</name>
</gene>
<keyword evidence="8" id="KW-0539">Nucleus</keyword>
<accession>A0AB40ASQ2</accession>
<evidence type="ECO:0000256" key="1">
    <source>
        <dbReference type="ARBA" id="ARBA00004123"/>
    </source>
</evidence>
<dbReference type="PROSITE" id="PS51141">
    <property type="entry name" value="ZF_SBP"/>
    <property type="match status" value="1"/>
</dbReference>
<feature type="domain" description="SBP-type" evidence="11">
    <location>
        <begin position="89"/>
        <end position="166"/>
    </location>
</feature>
<feature type="region of interest" description="Disordered" evidence="10">
    <location>
        <begin position="52"/>
        <end position="89"/>
    </location>
</feature>
<keyword evidence="7" id="KW-0804">Transcription</keyword>
<evidence type="ECO:0000256" key="9">
    <source>
        <dbReference type="PROSITE-ProRule" id="PRU00470"/>
    </source>
</evidence>
<organism evidence="12 13">
    <name type="scientific">Dioscorea cayennensis subsp. rotundata</name>
    <name type="common">White Guinea yam</name>
    <name type="synonym">Dioscorea rotundata</name>
    <dbReference type="NCBI Taxonomy" id="55577"/>
    <lineage>
        <taxon>Eukaryota</taxon>
        <taxon>Viridiplantae</taxon>
        <taxon>Streptophyta</taxon>
        <taxon>Embryophyta</taxon>
        <taxon>Tracheophyta</taxon>
        <taxon>Spermatophyta</taxon>
        <taxon>Magnoliopsida</taxon>
        <taxon>Liliopsida</taxon>
        <taxon>Dioscoreales</taxon>
        <taxon>Dioscoreaceae</taxon>
        <taxon>Dioscorea</taxon>
    </lineage>
</organism>
<evidence type="ECO:0000313" key="13">
    <source>
        <dbReference type="RefSeq" id="XP_039118025.1"/>
    </source>
</evidence>
<keyword evidence="6" id="KW-0238">DNA-binding</keyword>
<dbReference type="GO" id="GO:0008270">
    <property type="term" value="F:zinc ion binding"/>
    <property type="evidence" value="ECO:0007669"/>
    <property type="project" value="UniProtKB-KW"/>
</dbReference>
<dbReference type="Pfam" id="PF03110">
    <property type="entry name" value="SBP"/>
    <property type="match status" value="1"/>
</dbReference>
<evidence type="ECO:0000256" key="7">
    <source>
        <dbReference type="ARBA" id="ARBA00023163"/>
    </source>
</evidence>
<evidence type="ECO:0000256" key="10">
    <source>
        <dbReference type="SAM" id="MobiDB-lite"/>
    </source>
</evidence>
<evidence type="ECO:0000256" key="5">
    <source>
        <dbReference type="ARBA" id="ARBA00023015"/>
    </source>
</evidence>
<dbReference type="GeneID" id="120253880"/>
<feature type="compositionally biased region" description="Gly residues" evidence="10">
    <location>
        <begin position="52"/>
        <end position="61"/>
    </location>
</feature>
<keyword evidence="2" id="KW-0479">Metal-binding</keyword>
<dbReference type="InterPro" id="IPR044817">
    <property type="entry name" value="SBP-like"/>
</dbReference>
<dbReference type="AlphaFoldDB" id="A0AB40ASQ2"/>
<sequence>MGRSSREGGGGGGGGGGGMEMGSGSKEVSGATVSSDNLSGLSIGRKIYFEDGGGGGGGGGSSSESLATALEKPPAPKKGKGVVQGVPQPPRCQVEGCKVDLSGAKAYYSRHKVCGMHSKSPKVIVNGLEQRFCQQCSRFHQLPEFDQGKRSCRRRLAGHNERRRKPPPVPLSSRYGRLPSLQEESTRYRSFLMNFSYPRPPIREVWPTIRAGDRIASSHCQGGFGPPTSRSQEHGAQQYVQGSIGGTLFSNPETHQPVECLAGVSDSSCALSLLSTQPWCTSTRSQTPTMPTSISFEGALMAHPVSGVNNYQAVHCYDFQGHEVHHEMGTMQVSQNGNAHFSGELELALQAPSGRNYDQSTHCHCHGMHWSL</sequence>
<feature type="compositionally biased region" description="Gly residues" evidence="10">
    <location>
        <begin position="7"/>
        <end position="21"/>
    </location>
</feature>
<dbReference type="GO" id="GO:0005634">
    <property type="term" value="C:nucleus"/>
    <property type="evidence" value="ECO:0007669"/>
    <property type="project" value="UniProtKB-SubCell"/>
</dbReference>
<dbReference type="RefSeq" id="XP_039118025.1">
    <property type="nucleotide sequence ID" value="XM_039262091.1"/>
</dbReference>
<evidence type="ECO:0000313" key="12">
    <source>
        <dbReference type="Proteomes" id="UP001515500"/>
    </source>
</evidence>
<feature type="compositionally biased region" description="Basic residues" evidence="10">
    <location>
        <begin position="154"/>
        <end position="166"/>
    </location>
</feature>
<dbReference type="GO" id="GO:0003677">
    <property type="term" value="F:DNA binding"/>
    <property type="evidence" value="ECO:0007669"/>
    <property type="project" value="UniProtKB-KW"/>
</dbReference>
<feature type="region of interest" description="Disordered" evidence="10">
    <location>
        <begin position="154"/>
        <end position="178"/>
    </location>
</feature>
<dbReference type="FunFam" id="4.10.1100.10:FF:000001">
    <property type="entry name" value="Squamosa promoter-binding-like protein 14"/>
    <property type="match status" value="1"/>
</dbReference>
<name>A0AB40ASQ2_DIOCR</name>
<evidence type="ECO:0000256" key="6">
    <source>
        <dbReference type="ARBA" id="ARBA00023125"/>
    </source>
</evidence>
<evidence type="ECO:0000256" key="4">
    <source>
        <dbReference type="ARBA" id="ARBA00022833"/>
    </source>
</evidence>